<gene>
    <name evidence="1" type="ORF">S06H3_67087</name>
</gene>
<name>X1S7M3_9ZZZZ</name>
<dbReference type="EMBL" id="BARV01046191">
    <property type="protein sequence ID" value="GAI63799.1"/>
    <property type="molecule type" value="Genomic_DNA"/>
</dbReference>
<reference evidence="1" key="1">
    <citation type="journal article" date="2014" name="Front. Microbiol.">
        <title>High frequency of phylogenetically diverse reductive dehalogenase-homologous genes in deep subseafloor sedimentary metagenomes.</title>
        <authorList>
            <person name="Kawai M."/>
            <person name="Futagami T."/>
            <person name="Toyoda A."/>
            <person name="Takaki Y."/>
            <person name="Nishi S."/>
            <person name="Hori S."/>
            <person name="Arai W."/>
            <person name="Tsubouchi T."/>
            <person name="Morono Y."/>
            <person name="Uchiyama I."/>
            <person name="Ito T."/>
            <person name="Fujiyama A."/>
            <person name="Inagaki F."/>
            <person name="Takami H."/>
        </authorList>
    </citation>
    <scope>NUCLEOTIDE SEQUENCE</scope>
    <source>
        <strain evidence="1">Expedition CK06-06</strain>
    </source>
</reference>
<sequence length="34" mass="3717">VIKGKPVIITTTASSTPTEEILNRFSIVKLDESE</sequence>
<evidence type="ECO:0000313" key="1">
    <source>
        <dbReference type="EMBL" id="GAI63799.1"/>
    </source>
</evidence>
<proteinExistence type="predicted"/>
<feature type="non-terminal residue" evidence="1">
    <location>
        <position position="34"/>
    </location>
</feature>
<comment type="caution">
    <text evidence="1">The sequence shown here is derived from an EMBL/GenBank/DDBJ whole genome shotgun (WGS) entry which is preliminary data.</text>
</comment>
<accession>X1S7M3</accession>
<organism evidence="1">
    <name type="scientific">marine sediment metagenome</name>
    <dbReference type="NCBI Taxonomy" id="412755"/>
    <lineage>
        <taxon>unclassified sequences</taxon>
        <taxon>metagenomes</taxon>
        <taxon>ecological metagenomes</taxon>
    </lineage>
</organism>
<feature type="non-terminal residue" evidence="1">
    <location>
        <position position="1"/>
    </location>
</feature>
<dbReference type="AlphaFoldDB" id="X1S7M3"/>
<protein>
    <submittedName>
        <fullName evidence="1">Uncharacterized protein</fullName>
    </submittedName>
</protein>